<dbReference type="Gene3D" id="1.10.1740.10">
    <property type="match status" value="1"/>
</dbReference>
<accession>A0A934MBE6</accession>
<dbReference type="InterPro" id="IPR007627">
    <property type="entry name" value="RNA_pol_sigma70_r2"/>
</dbReference>
<feature type="domain" description="RNA polymerase sigma-70 region 2" evidence="6">
    <location>
        <begin position="27"/>
        <end position="94"/>
    </location>
</feature>
<evidence type="ECO:0000256" key="2">
    <source>
        <dbReference type="ARBA" id="ARBA00023015"/>
    </source>
</evidence>
<dbReference type="InterPro" id="IPR014284">
    <property type="entry name" value="RNA_pol_sigma-70_dom"/>
</dbReference>
<dbReference type="RefSeq" id="WP_198914596.1">
    <property type="nucleotide sequence ID" value="NZ_JAEKPD010000001.1"/>
</dbReference>
<dbReference type="PANTHER" id="PTHR43133:SF8">
    <property type="entry name" value="RNA POLYMERASE SIGMA FACTOR HI_1459-RELATED"/>
    <property type="match status" value="1"/>
</dbReference>
<dbReference type="AlphaFoldDB" id="A0A934MBE6"/>
<dbReference type="Proteomes" id="UP000642488">
    <property type="component" value="Unassembled WGS sequence"/>
</dbReference>
<dbReference type="GO" id="GO:0006352">
    <property type="term" value="P:DNA-templated transcription initiation"/>
    <property type="evidence" value="ECO:0007669"/>
    <property type="project" value="InterPro"/>
</dbReference>
<proteinExistence type="inferred from homology"/>
<sequence length="189" mass="20982">MSDTDPRSDDALLAAYASGDQTAAAPLAQRHAPRILAMAARMLNDRTEAEDVTQDTLLRLWRKAPDWQPGRAQVSTWTFRVAANLCTDRLRKRAQLQPLEPEQDLPDTAPGTLARLHASQRRTALEDALQTLPDRQRLAVILRHIHELPNPQVAEAMEISVDAVESLTARGRAALARALAPRREALIHD</sequence>
<reference evidence="8" key="1">
    <citation type="submission" date="2020-12" db="EMBL/GenBank/DDBJ databases">
        <title>Bacterial taxonomy.</title>
        <authorList>
            <person name="Pan X."/>
        </authorList>
    </citation>
    <scope>NUCLEOTIDE SEQUENCE</scope>
    <source>
        <strain evidence="8">KCTC 52957</strain>
    </source>
</reference>
<name>A0A934MBE6_9RHOB</name>
<keyword evidence="5" id="KW-0804">Transcription</keyword>
<dbReference type="GO" id="GO:0016987">
    <property type="term" value="F:sigma factor activity"/>
    <property type="evidence" value="ECO:0007669"/>
    <property type="project" value="UniProtKB-KW"/>
</dbReference>
<keyword evidence="4" id="KW-0238">DNA-binding</keyword>
<dbReference type="InterPro" id="IPR039425">
    <property type="entry name" value="RNA_pol_sigma-70-like"/>
</dbReference>
<comment type="similarity">
    <text evidence="1">Belongs to the sigma-70 factor family. ECF subfamily.</text>
</comment>
<dbReference type="InterPro" id="IPR013324">
    <property type="entry name" value="RNA_pol_sigma_r3/r4-like"/>
</dbReference>
<dbReference type="GO" id="GO:0003677">
    <property type="term" value="F:DNA binding"/>
    <property type="evidence" value="ECO:0007669"/>
    <property type="project" value="UniProtKB-KW"/>
</dbReference>
<dbReference type="InterPro" id="IPR036388">
    <property type="entry name" value="WH-like_DNA-bd_sf"/>
</dbReference>
<dbReference type="InterPro" id="IPR013249">
    <property type="entry name" value="RNA_pol_sigma70_r4_t2"/>
</dbReference>
<dbReference type="EMBL" id="JAEKPD010000001">
    <property type="protein sequence ID" value="MBJ3761430.1"/>
    <property type="molecule type" value="Genomic_DNA"/>
</dbReference>
<comment type="caution">
    <text evidence="8">The sequence shown here is derived from an EMBL/GenBank/DDBJ whole genome shotgun (WGS) entry which is preliminary data.</text>
</comment>
<dbReference type="Gene3D" id="1.10.10.10">
    <property type="entry name" value="Winged helix-like DNA-binding domain superfamily/Winged helix DNA-binding domain"/>
    <property type="match status" value="1"/>
</dbReference>
<protein>
    <submittedName>
        <fullName evidence="8">Sigma-70 family RNA polymerase sigma factor</fullName>
    </submittedName>
</protein>
<evidence type="ECO:0000313" key="9">
    <source>
        <dbReference type="Proteomes" id="UP000642488"/>
    </source>
</evidence>
<keyword evidence="2" id="KW-0805">Transcription regulation</keyword>
<feature type="domain" description="RNA polymerase sigma factor 70 region 4 type 2" evidence="7">
    <location>
        <begin position="123"/>
        <end position="175"/>
    </location>
</feature>
<dbReference type="SUPFAM" id="SSF88946">
    <property type="entry name" value="Sigma2 domain of RNA polymerase sigma factors"/>
    <property type="match status" value="1"/>
</dbReference>
<keyword evidence="3" id="KW-0731">Sigma factor</keyword>
<evidence type="ECO:0000259" key="6">
    <source>
        <dbReference type="Pfam" id="PF04542"/>
    </source>
</evidence>
<dbReference type="Pfam" id="PF08281">
    <property type="entry name" value="Sigma70_r4_2"/>
    <property type="match status" value="1"/>
</dbReference>
<dbReference type="Pfam" id="PF04542">
    <property type="entry name" value="Sigma70_r2"/>
    <property type="match status" value="1"/>
</dbReference>
<keyword evidence="9" id="KW-1185">Reference proteome</keyword>
<evidence type="ECO:0000256" key="3">
    <source>
        <dbReference type="ARBA" id="ARBA00023082"/>
    </source>
</evidence>
<evidence type="ECO:0000256" key="1">
    <source>
        <dbReference type="ARBA" id="ARBA00010641"/>
    </source>
</evidence>
<dbReference type="InterPro" id="IPR013325">
    <property type="entry name" value="RNA_pol_sigma_r2"/>
</dbReference>
<evidence type="ECO:0000259" key="7">
    <source>
        <dbReference type="Pfam" id="PF08281"/>
    </source>
</evidence>
<dbReference type="NCBIfam" id="TIGR02937">
    <property type="entry name" value="sigma70-ECF"/>
    <property type="match status" value="1"/>
</dbReference>
<organism evidence="8 9">
    <name type="scientific">Palleronia pontilimi</name>
    <dbReference type="NCBI Taxonomy" id="1964209"/>
    <lineage>
        <taxon>Bacteria</taxon>
        <taxon>Pseudomonadati</taxon>
        <taxon>Pseudomonadota</taxon>
        <taxon>Alphaproteobacteria</taxon>
        <taxon>Rhodobacterales</taxon>
        <taxon>Roseobacteraceae</taxon>
        <taxon>Palleronia</taxon>
    </lineage>
</organism>
<dbReference type="CDD" id="cd06171">
    <property type="entry name" value="Sigma70_r4"/>
    <property type="match status" value="1"/>
</dbReference>
<dbReference type="PANTHER" id="PTHR43133">
    <property type="entry name" value="RNA POLYMERASE ECF-TYPE SIGMA FACTO"/>
    <property type="match status" value="1"/>
</dbReference>
<evidence type="ECO:0000256" key="4">
    <source>
        <dbReference type="ARBA" id="ARBA00023125"/>
    </source>
</evidence>
<evidence type="ECO:0000313" key="8">
    <source>
        <dbReference type="EMBL" id="MBJ3761430.1"/>
    </source>
</evidence>
<evidence type="ECO:0000256" key="5">
    <source>
        <dbReference type="ARBA" id="ARBA00023163"/>
    </source>
</evidence>
<dbReference type="SUPFAM" id="SSF88659">
    <property type="entry name" value="Sigma3 and sigma4 domains of RNA polymerase sigma factors"/>
    <property type="match status" value="1"/>
</dbReference>
<gene>
    <name evidence="8" type="ORF">ILP92_01520</name>
</gene>